<feature type="transmembrane region" description="Helical" evidence="6">
    <location>
        <begin position="185"/>
        <end position="204"/>
    </location>
</feature>
<evidence type="ECO:0000256" key="6">
    <source>
        <dbReference type="SAM" id="Phobius"/>
    </source>
</evidence>
<dbReference type="PANTHER" id="PTHR31885:SF6">
    <property type="entry name" value="GH04784P"/>
    <property type="match status" value="1"/>
</dbReference>
<evidence type="ECO:0000256" key="3">
    <source>
        <dbReference type="ARBA" id="ARBA00022692"/>
    </source>
</evidence>
<name>A0ABS2K545_9GAMM</name>
<comment type="caution">
    <text evidence="7">The sequence shown here is derived from an EMBL/GenBank/DDBJ whole genome shotgun (WGS) entry which is preliminary data.</text>
</comment>
<organism evidence="7 8">
    <name type="scientific">Dyella flava</name>
    <dbReference type="NCBI Taxonomy" id="1920170"/>
    <lineage>
        <taxon>Bacteria</taxon>
        <taxon>Pseudomonadati</taxon>
        <taxon>Pseudomonadota</taxon>
        <taxon>Gammaproteobacteria</taxon>
        <taxon>Lysobacterales</taxon>
        <taxon>Rhodanobacteraceae</taxon>
        <taxon>Dyella</taxon>
    </lineage>
</organism>
<reference evidence="7" key="1">
    <citation type="submission" date="2020-10" db="EMBL/GenBank/DDBJ databases">
        <title>Phylogeny of dyella-like bacteria.</title>
        <authorList>
            <person name="Fu J."/>
        </authorList>
    </citation>
    <scope>NUCLEOTIDE SEQUENCE</scope>
    <source>
        <strain evidence="7">DHOC52</strain>
    </source>
</reference>
<evidence type="ECO:0000256" key="5">
    <source>
        <dbReference type="ARBA" id="ARBA00023136"/>
    </source>
</evidence>
<protein>
    <submittedName>
        <fullName evidence="7">Lysoplasmalogenase</fullName>
    </submittedName>
</protein>
<dbReference type="RefSeq" id="WP_204682861.1">
    <property type="nucleotide sequence ID" value="NZ_BSNR01000002.1"/>
</dbReference>
<proteinExistence type="inferred from homology"/>
<evidence type="ECO:0000256" key="4">
    <source>
        <dbReference type="ARBA" id="ARBA00022989"/>
    </source>
</evidence>
<feature type="transmembrane region" description="Helical" evidence="6">
    <location>
        <begin position="127"/>
        <end position="147"/>
    </location>
</feature>
<comment type="subcellular location">
    <subcellularLocation>
        <location evidence="1">Membrane</location>
        <topology evidence="1">Multi-pass membrane protein</topology>
    </subcellularLocation>
</comment>
<accession>A0ABS2K545</accession>
<keyword evidence="5 6" id="KW-0472">Membrane</keyword>
<dbReference type="Proteomes" id="UP001430149">
    <property type="component" value="Unassembled WGS sequence"/>
</dbReference>
<comment type="similarity">
    <text evidence="2">Belongs to the TMEM86 family.</text>
</comment>
<sequence length="245" mass="26038">MSVVSSTPASSAVTGLSVLILVAAVGAVVGSLATSGAADAWHWLHWLCKPLATVLVLVMAWRAARPVSLAYRRRIVAGLVFCLLGDVLLMLPRDLFVPGLVSFLLAHVLFIAAFSSDVRFAARGWPWLACLAYGAGMMFLLWPGVAAGLRIPVILYVFVLASMTGQALGRAFWLHAQRDSRAFSARYAAAGAVLFMASDSLLAWDRFHAALPWAALYILATYYAALWLIAASVDGGVADSKGGQG</sequence>
<evidence type="ECO:0000256" key="1">
    <source>
        <dbReference type="ARBA" id="ARBA00004141"/>
    </source>
</evidence>
<dbReference type="Pfam" id="PF07947">
    <property type="entry name" value="YhhN"/>
    <property type="match status" value="1"/>
</dbReference>
<dbReference type="PANTHER" id="PTHR31885">
    <property type="entry name" value="GH04784P"/>
    <property type="match status" value="1"/>
</dbReference>
<evidence type="ECO:0000313" key="8">
    <source>
        <dbReference type="Proteomes" id="UP001430149"/>
    </source>
</evidence>
<evidence type="ECO:0000256" key="2">
    <source>
        <dbReference type="ARBA" id="ARBA00007375"/>
    </source>
</evidence>
<keyword evidence="3 6" id="KW-0812">Transmembrane</keyword>
<feature type="transmembrane region" description="Helical" evidence="6">
    <location>
        <begin position="75"/>
        <end position="91"/>
    </location>
</feature>
<dbReference type="InterPro" id="IPR012506">
    <property type="entry name" value="TMEM86B-like"/>
</dbReference>
<keyword evidence="4 6" id="KW-1133">Transmembrane helix</keyword>
<dbReference type="EMBL" id="JADIKE010000036">
    <property type="protein sequence ID" value="MBM7126345.1"/>
    <property type="molecule type" value="Genomic_DNA"/>
</dbReference>
<feature type="transmembrane region" description="Helical" evidence="6">
    <location>
        <begin position="12"/>
        <end position="37"/>
    </location>
</feature>
<evidence type="ECO:0000313" key="7">
    <source>
        <dbReference type="EMBL" id="MBM7126345.1"/>
    </source>
</evidence>
<gene>
    <name evidence="7" type="ORF">ISP19_13275</name>
</gene>
<keyword evidence="8" id="KW-1185">Reference proteome</keyword>
<feature type="transmembrane region" description="Helical" evidence="6">
    <location>
        <begin position="153"/>
        <end position="173"/>
    </location>
</feature>
<feature type="transmembrane region" description="Helical" evidence="6">
    <location>
        <begin position="97"/>
        <end position="115"/>
    </location>
</feature>
<feature type="transmembrane region" description="Helical" evidence="6">
    <location>
        <begin position="210"/>
        <end position="231"/>
    </location>
</feature>
<feature type="transmembrane region" description="Helical" evidence="6">
    <location>
        <begin position="43"/>
        <end position="63"/>
    </location>
</feature>